<dbReference type="EMBL" id="JAUSTQ010000003">
    <property type="protein sequence ID" value="MDQ0159032.1"/>
    <property type="molecule type" value="Genomic_DNA"/>
</dbReference>
<comment type="caution">
    <text evidence="3">The sequence shown here is derived from an EMBL/GenBank/DDBJ whole genome shotgun (WGS) entry which is preliminary data.</text>
</comment>
<protein>
    <submittedName>
        <fullName evidence="3">Zn-dependent peptidase</fullName>
    </submittedName>
</protein>
<evidence type="ECO:0000313" key="4">
    <source>
        <dbReference type="Proteomes" id="UP001224359"/>
    </source>
</evidence>
<dbReference type="RefSeq" id="WP_306975189.1">
    <property type="nucleotide sequence ID" value="NZ_JAUSTQ010000003.1"/>
</dbReference>
<gene>
    <name evidence="3" type="ORF">J2S77_000996</name>
</gene>
<feature type="domain" description="Peptidase M16 N-terminal" evidence="1">
    <location>
        <begin position="63"/>
        <end position="175"/>
    </location>
</feature>
<dbReference type="NCBIfam" id="NF047421">
    <property type="entry name" value="YfmH_fam"/>
    <property type="match status" value="1"/>
</dbReference>
<dbReference type="InterPro" id="IPR011765">
    <property type="entry name" value="Pept_M16_N"/>
</dbReference>
<dbReference type="SUPFAM" id="SSF63411">
    <property type="entry name" value="LuxS/MPP-like metallohydrolase"/>
    <property type="match status" value="2"/>
</dbReference>
<feature type="domain" description="Peptidase M16 C-terminal" evidence="2">
    <location>
        <begin position="181"/>
        <end position="362"/>
    </location>
</feature>
<dbReference type="PANTHER" id="PTHR11851">
    <property type="entry name" value="METALLOPROTEASE"/>
    <property type="match status" value="1"/>
</dbReference>
<dbReference type="InterPro" id="IPR011249">
    <property type="entry name" value="Metalloenz_LuxS/M16"/>
</dbReference>
<dbReference type="PANTHER" id="PTHR11851:SF134">
    <property type="entry name" value="ZINC-DEPENDENT PROTEASE"/>
    <property type="match status" value="1"/>
</dbReference>
<keyword evidence="4" id="KW-1185">Reference proteome</keyword>
<evidence type="ECO:0000313" key="3">
    <source>
        <dbReference type="EMBL" id="MDQ0159032.1"/>
    </source>
</evidence>
<dbReference type="Pfam" id="PF00675">
    <property type="entry name" value="Peptidase_M16"/>
    <property type="match status" value="1"/>
</dbReference>
<evidence type="ECO:0000259" key="2">
    <source>
        <dbReference type="Pfam" id="PF05193"/>
    </source>
</evidence>
<dbReference type="Proteomes" id="UP001224359">
    <property type="component" value="Unassembled WGS sequence"/>
</dbReference>
<reference evidence="3 4" key="1">
    <citation type="submission" date="2023-07" db="EMBL/GenBank/DDBJ databases">
        <title>Genomic Encyclopedia of Type Strains, Phase IV (KMG-IV): sequencing the most valuable type-strain genomes for metagenomic binning, comparative biology and taxonomic classification.</title>
        <authorList>
            <person name="Goeker M."/>
        </authorList>
    </citation>
    <scope>NUCLEOTIDE SEQUENCE [LARGE SCALE GENOMIC DNA]</scope>
    <source>
        <strain evidence="3 4">DSM 16460</strain>
    </source>
</reference>
<proteinExistence type="predicted"/>
<accession>A0ABT9VDP5</accession>
<sequence length="429" mass="49767">MHEIDIPKVYETVYHKQLDNGLDIYLYPKQDVEKTFAIFSTNYGSIDQSFSPINQKEMVTVPDGIAHFLEHKMFEKEDGDVFQQFSERGASANAFTSFTETAYLFSSTTEIEANVETLLDFVQNPYFTEESVEKEKGIIEQEIRMYDDQADWRLFFGTIDSMYRHHPVRIDIAGTVESINDITADDLYTCYNTFYHPGNMQLVIAGQFDPQQMMRLIEQNQNEKSFDIPPEIDRDYGDEPIVVDQSEKTIKMPINTPKCMVGIKEKPEALEPNVLLENDLIRDLALDIYFSKSGLHYESLYQEGLVIDSLRLEYMLEKSFGFTAIGASTMEPEKFGQRVKEMLHSIKTDQIDQDAFERVKKKKYGELLREYNNLETVASNIIQYHQLGLDFRDVFPTLEQLTVDRFQEKLQSWIDEDQITVCSIVPEGE</sequence>
<dbReference type="Gene3D" id="3.30.830.10">
    <property type="entry name" value="Metalloenzyme, LuxS/M16 peptidase-like"/>
    <property type="match status" value="2"/>
</dbReference>
<dbReference type="InterPro" id="IPR050361">
    <property type="entry name" value="MPP/UQCRC_Complex"/>
</dbReference>
<dbReference type="InterPro" id="IPR007863">
    <property type="entry name" value="Peptidase_M16_C"/>
</dbReference>
<evidence type="ECO:0000259" key="1">
    <source>
        <dbReference type="Pfam" id="PF00675"/>
    </source>
</evidence>
<dbReference type="Pfam" id="PF05193">
    <property type="entry name" value="Peptidase_M16_C"/>
    <property type="match status" value="1"/>
</dbReference>
<name>A0ABT9VDP5_9BACI</name>
<organism evidence="3 4">
    <name type="scientific">Alkalibacillus salilacus</name>
    <dbReference type="NCBI Taxonomy" id="284582"/>
    <lineage>
        <taxon>Bacteria</taxon>
        <taxon>Bacillati</taxon>
        <taxon>Bacillota</taxon>
        <taxon>Bacilli</taxon>
        <taxon>Bacillales</taxon>
        <taxon>Bacillaceae</taxon>
        <taxon>Alkalibacillus</taxon>
    </lineage>
</organism>